<sequence>MPTPFSLHPWRTVSLILETPLIDAIAEDPVIHSKFETGLISGSPWLHLRLIRTSRTTTRSPRYAEIMCQLSNLSSKMARTSPGAMYSHENTNLLHPSIPSPLREAYLRPLDFGLPHLVARQMNSSRWFLSSLIPKRENGDQRETFPGSPNLIFIFYRRSGSRAGEPMPTMIQQTLFLPAKSSVCPCPCRRKPISAAKSITKQAELQRLNDFSTDFKPSTQSPQKLVRFRYRDFGNVPAMLSADFFFFFFFSLHPRLHVRAIEYIHVLCHPYHLAAPEGGIVIGGVENVNQTFTNPTRHSKANNVYFTIPRKSIPSTANANVIPSTTVLRTQYRAEPHIQKKKRYQNMPVGPGSGLTNFTHSPLITLFLKFSIPIRAVTIPIVLPTYQKARLNLPIPLIILRRKRYCVCSVNSTTPATISTRHPV</sequence>
<dbReference type="EMBL" id="MPDP01000246">
    <property type="protein sequence ID" value="KAK1470215.1"/>
    <property type="molecule type" value="Genomic_DNA"/>
</dbReference>
<comment type="caution">
    <text evidence="1">The sequence shown here is derived from an EMBL/GenBank/DDBJ whole genome shotgun (WGS) entry which is preliminary data.</text>
</comment>
<evidence type="ECO:0000313" key="1">
    <source>
        <dbReference type="EMBL" id="KAK1470215.1"/>
    </source>
</evidence>
<reference evidence="1" key="1">
    <citation type="submission" date="2016-11" db="EMBL/GenBank/DDBJ databases">
        <title>The genome sequence of Colletotrichum cuscutae.</title>
        <authorList>
            <person name="Baroncelli R."/>
        </authorList>
    </citation>
    <scope>NUCLEOTIDE SEQUENCE</scope>
    <source>
        <strain evidence="1">IMI 304802</strain>
    </source>
</reference>
<evidence type="ECO:0000313" key="2">
    <source>
        <dbReference type="Proteomes" id="UP001239213"/>
    </source>
</evidence>
<gene>
    <name evidence="1" type="ORF">CCUS01_06600</name>
</gene>
<protein>
    <submittedName>
        <fullName evidence="1">Uncharacterized protein</fullName>
    </submittedName>
</protein>
<accession>A0AAI9V7J7</accession>
<name>A0AAI9V7J7_9PEZI</name>
<proteinExistence type="predicted"/>
<organism evidence="1 2">
    <name type="scientific">Colletotrichum cuscutae</name>
    <dbReference type="NCBI Taxonomy" id="1209917"/>
    <lineage>
        <taxon>Eukaryota</taxon>
        <taxon>Fungi</taxon>
        <taxon>Dikarya</taxon>
        <taxon>Ascomycota</taxon>
        <taxon>Pezizomycotina</taxon>
        <taxon>Sordariomycetes</taxon>
        <taxon>Hypocreomycetidae</taxon>
        <taxon>Glomerellales</taxon>
        <taxon>Glomerellaceae</taxon>
        <taxon>Colletotrichum</taxon>
        <taxon>Colletotrichum acutatum species complex</taxon>
    </lineage>
</organism>
<keyword evidence="2" id="KW-1185">Reference proteome</keyword>
<dbReference type="AlphaFoldDB" id="A0AAI9V7J7"/>
<dbReference type="Proteomes" id="UP001239213">
    <property type="component" value="Unassembled WGS sequence"/>
</dbReference>